<evidence type="ECO:0000313" key="3">
    <source>
        <dbReference type="Proteomes" id="UP000887565"/>
    </source>
</evidence>
<keyword evidence="1" id="KW-0511">Multifunctional enzyme</keyword>
<feature type="domain" description="Reverse transcriptase/retrotransposon-derived protein RNase H-like" evidence="2">
    <location>
        <begin position="386"/>
        <end position="480"/>
    </location>
</feature>
<dbReference type="CDD" id="cd00303">
    <property type="entry name" value="retropepsin_like"/>
    <property type="match status" value="1"/>
</dbReference>
<dbReference type="Proteomes" id="UP000887565">
    <property type="component" value="Unplaced"/>
</dbReference>
<evidence type="ECO:0000259" key="2">
    <source>
        <dbReference type="Pfam" id="PF17919"/>
    </source>
</evidence>
<protein>
    <submittedName>
        <fullName evidence="4">Reverse transcriptase/retrotransposon-derived protein RNase H-like domain-containing protein</fullName>
    </submittedName>
</protein>
<dbReference type="AlphaFoldDB" id="A0A915JGU4"/>
<dbReference type="Pfam" id="PF17919">
    <property type="entry name" value="RT_RNaseH_2"/>
    <property type="match status" value="1"/>
</dbReference>
<reference evidence="4" key="1">
    <citation type="submission" date="2022-11" db="UniProtKB">
        <authorList>
            <consortium name="WormBaseParasite"/>
        </authorList>
    </citation>
    <scope>IDENTIFICATION</scope>
</reference>
<dbReference type="WBParaSite" id="nRc.2.0.1.t25402-RA">
    <property type="protein sequence ID" value="nRc.2.0.1.t25402-RA"/>
    <property type="gene ID" value="nRc.2.0.1.g25402"/>
</dbReference>
<proteinExistence type="predicted"/>
<dbReference type="SUPFAM" id="SSF56672">
    <property type="entry name" value="DNA/RNA polymerases"/>
    <property type="match status" value="1"/>
</dbReference>
<dbReference type="PANTHER" id="PTHR37984">
    <property type="entry name" value="PROTEIN CBG26694"/>
    <property type="match status" value="1"/>
</dbReference>
<dbReference type="InterPro" id="IPR041577">
    <property type="entry name" value="RT_RNaseH_2"/>
</dbReference>
<dbReference type="GO" id="GO:0003824">
    <property type="term" value="F:catalytic activity"/>
    <property type="evidence" value="ECO:0007669"/>
    <property type="project" value="UniProtKB-KW"/>
</dbReference>
<evidence type="ECO:0000313" key="4">
    <source>
        <dbReference type="WBParaSite" id="nRc.2.0.1.t25402-RA"/>
    </source>
</evidence>
<name>A0A915JGU4_ROMCU</name>
<keyword evidence="3" id="KW-1185">Reference proteome</keyword>
<sequence>MPPWEQHIHCNATPAPYITTPRDLSRASSQSSVVPLALPALPSTSPAPAGSLDVCFGTQPMSTINMVIPSKEIASAAPIVSPGIIRWNATTHTSHNPYHIRSSVCQIDNLTPSTKIFVRKYASTRAFQIPIKIGSVNAHALIDTAQCSMFSSSFIKPAFDKQLPQLPICGKIKVANGAIITTHSPVVVTMESTFGEHMIKCIILDDHSSDQCIISTDFLVHPDINRILNFKDNYIQIQVMELLLKVIEAICLQMELFLNALHDNVLEEIPEAEKVATATSDRDLTNHEPAALDKSLPCRTDKQKLDFTLNKMTQQMHITATRKAKALSMFGQNRDVFSLPGDKPMFTNKLTVSIDTGTAKPVQQLATLSSPLYALLHHDSNYELIDDHKKAFNGIKKALTSSAFLCYPVYDGKAHVIKTNASTTAICPILYQESSRDQWAIAYNSCILTGAETCYSTMEHECLAIVYGFRMYHHYVYSQEGKDNACADFLSRKDDCE</sequence>
<dbReference type="InterPro" id="IPR050951">
    <property type="entry name" value="Retrovirus_Pol_polyprotein"/>
</dbReference>
<evidence type="ECO:0000256" key="1">
    <source>
        <dbReference type="ARBA" id="ARBA00023268"/>
    </source>
</evidence>
<dbReference type="PANTHER" id="PTHR37984:SF5">
    <property type="entry name" value="PROTEIN NYNRIN-LIKE"/>
    <property type="match status" value="1"/>
</dbReference>
<dbReference type="InterPro" id="IPR043502">
    <property type="entry name" value="DNA/RNA_pol_sf"/>
</dbReference>
<organism evidence="3 4">
    <name type="scientific">Romanomermis culicivorax</name>
    <name type="common">Nematode worm</name>
    <dbReference type="NCBI Taxonomy" id="13658"/>
    <lineage>
        <taxon>Eukaryota</taxon>
        <taxon>Metazoa</taxon>
        <taxon>Ecdysozoa</taxon>
        <taxon>Nematoda</taxon>
        <taxon>Enoplea</taxon>
        <taxon>Dorylaimia</taxon>
        <taxon>Mermithida</taxon>
        <taxon>Mermithoidea</taxon>
        <taxon>Mermithidae</taxon>
        <taxon>Romanomermis</taxon>
    </lineage>
</organism>
<accession>A0A915JGU4</accession>